<evidence type="ECO:0000313" key="2">
    <source>
        <dbReference type="Proteomes" id="UP000503162"/>
    </source>
</evidence>
<dbReference type="KEGG" id="hcz:G9Q37_06205"/>
<dbReference type="AlphaFoldDB" id="A0A6G8IF40"/>
<protein>
    <submittedName>
        <fullName evidence="1">Uncharacterized protein</fullName>
    </submittedName>
</protein>
<keyword evidence="2" id="KW-1185">Reference proteome</keyword>
<organism evidence="1 2">
    <name type="scientific">Hydrogenophaga crocea</name>
    <dbReference type="NCBI Taxonomy" id="2716225"/>
    <lineage>
        <taxon>Bacteria</taxon>
        <taxon>Pseudomonadati</taxon>
        <taxon>Pseudomonadota</taxon>
        <taxon>Betaproteobacteria</taxon>
        <taxon>Burkholderiales</taxon>
        <taxon>Comamonadaceae</taxon>
        <taxon>Hydrogenophaga</taxon>
    </lineage>
</organism>
<sequence length="173" mass="19544">MNTRTTWSSDSVIARSAPNGIHIEISDQLSLSLRTELPQLLKRLVAHVDKPVLARDVRQFVFDPRILDWHCVHRSFPVYGEMFCWHRHFFLHAYSLRGPSSGAHGEGGAARAWWHELNRYRVASSRKEAASLAALAAVGCVGPAGEAHRAVLGRFSRWLIGEEMDTWSRGLKF</sequence>
<dbReference type="RefSeq" id="WP_166226071.1">
    <property type="nucleotide sequence ID" value="NZ_CP049989.1"/>
</dbReference>
<gene>
    <name evidence="1" type="ORF">G9Q37_06205</name>
</gene>
<dbReference type="Proteomes" id="UP000503162">
    <property type="component" value="Chromosome"/>
</dbReference>
<accession>A0A6G8IF40</accession>
<name>A0A6G8IF40_9BURK</name>
<proteinExistence type="predicted"/>
<evidence type="ECO:0000313" key="1">
    <source>
        <dbReference type="EMBL" id="QIM51763.1"/>
    </source>
</evidence>
<reference evidence="1 2" key="1">
    <citation type="submission" date="2020-03" db="EMBL/GenBank/DDBJ databases">
        <title>Hydrogenophaga sp. nov. isolated from cyanobacterial mat.</title>
        <authorList>
            <person name="Thorat V."/>
            <person name="Kirdat K."/>
            <person name="Tiwarekar B."/>
            <person name="Costa E.D."/>
            <person name="Yadav A."/>
        </authorList>
    </citation>
    <scope>NUCLEOTIDE SEQUENCE [LARGE SCALE GENOMIC DNA]</scope>
    <source>
        <strain evidence="1 2">BA0156</strain>
    </source>
</reference>
<dbReference type="EMBL" id="CP049989">
    <property type="protein sequence ID" value="QIM51763.1"/>
    <property type="molecule type" value="Genomic_DNA"/>
</dbReference>